<evidence type="ECO:0000313" key="1">
    <source>
        <dbReference type="EMBL" id="MBX37708.1"/>
    </source>
</evidence>
<proteinExistence type="predicted"/>
<accession>A0A2P2N5H1</accession>
<reference evidence="1" key="1">
    <citation type="submission" date="2018-02" db="EMBL/GenBank/DDBJ databases">
        <title>Rhizophora mucronata_Transcriptome.</title>
        <authorList>
            <person name="Meera S.P."/>
            <person name="Sreeshan A."/>
            <person name="Augustine A."/>
        </authorList>
    </citation>
    <scope>NUCLEOTIDE SEQUENCE</scope>
    <source>
        <tissue evidence="1">Leaf</tissue>
    </source>
</reference>
<organism evidence="1">
    <name type="scientific">Rhizophora mucronata</name>
    <name type="common">Asiatic mangrove</name>
    <dbReference type="NCBI Taxonomy" id="61149"/>
    <lineage>
        <taxon>Eukaryota</taxon>
        <taxon>Viridiplantae</taxon>
        <taxon>Streptophyta</taxon>
        <taxon>Embryophyta</taxon>
        <taxon>Tracheophyta</taxon>
        <taxon>Spermatophyta</taxon>
        <taxon>Magnoliopsida</taxon>
        <taxon>eudicotyledons</taxon>
        <taxon>Gunneridae</taxon>
        <taxon>Pentapetalae</taxon>
        <taxon>rosids</taxon>
        <taxon>fabids</taxon>
        <taxon>Malpighiales</taxon>
        <taxon>Rhizophoraceae</taxon>
        <taxon>Rhizophora</taxon>
    </lineage>
</organism>
<dbReference type="EMBL" id="GGEC01057224">
    <property type="protein sequence ID" value="MBX37708.1"/>
    <property type="molecule type" value="Transcribed_RNA"/>
</dbReference>
<protein>
    <submittedName>
        <fullName evidence="1">Uncharacterized protein</fullName>
    </submittedName>
</protein>
<dbReference type="AlphaFoldDB" id="A0A2P2N5H1"/>
<sequence>MDMDACVNNTYLQNRYSNLE</sequence>
<name>A0A2P2N5H1_RHIMU</name>